<evidence type="ECO:0000313" key="2">
    <source>
        <dbReference type="EMBL" id="CAG5085465.1"/>
    </source>
</evidence>
<dbReference type="AlphaFoldDB" id="A0A916NIM5"/>
<feature type="transmembrane region" description="Helical" evidence="1">
    <location>
        <begin position="21"/>
        <end position="41"/>
    </location>
</feature>
<keyword evidence="3" id="KW-1185">Reference proteome</keyword>
<dbReference type="EMBL" id="OU015584">
    <property type="protein sequence ID" value="CAG5085465.1"/>
    <property type="molecule type" value="Genomic_DNA"/>
</dbReference>
<proteinExistence type="predicted"/>
<evidence type="ECO:0000313" key="3">
    <source>
        <dbReference type="Proteomes" id="UP000683507"/>
    </source>
</evidence>
<dbReference type="KEGG" id="ptan:CRYO30217_02766"/>
<keyword evidence="1" id="KW-1133">Transmembrane helix</keyword>
<feature type="transmembrane region" description="Helical" evidence="1">
    <location>
        <begin position="47"/>
        <end position="64"/>
    </location>
</feature>
<name>A0A916NIM5_9FLAO</name>
<dbReference type="Proteomes" id="UP000683507">
    <property type="component" value="Chromosome"/>
</dbReference>
<protein>
    <submittedName>
        <fullName evidence="2">Uncharacterized protein</fullName>
    </submittedName>
</protein>
<gene>
    <name evidence="2" type="ORF">CRYO30217_02766</name>
</gene>
<sequence>MTYLEIVYRLIGIKLKRNSQKYGLLIISLFLDFVGMLTYSIPLFGEVFDLIWAPISAALVWVMYRKPYGAIGGLFSFFEEILPGGDVAPTFTVMWLVKYYVVRDKNTISKATLQ</sequence>
<evidence type="ECO:0000256" key="1">
    <source>
        <dbReference type="SAM" id="Phobius"/>
    </source>
</evidence>
<keyword evidence="1" id="KW-0472">Membrane</keyword>
<organism evidence="2 3">
    <name type="scientific">Parvicella tangerina</name>
    <dbReference type="NCBI Taxonomy" id="2829795"/>
    <lineage>
        <taxon>Bacteria</taxon>
        <taxon>Pseudomonadati</taxon>
        <taxon>Bacteroidota</taxon>
        <taxon>Flavobacteriia</taxon>
        <taxon>Flavobacteriales</taxon>
        <taxon>Parvicellaceae</taxon>
        <taxon>Parvicella</taxon>
    </lineage>
</organism>
<reference evidence="2" key="1">
    <citation type="submission" date="2021-04" db="EMBL/GenBank/DDBJ databases">
        <authorList>
            <person name="Rodrigo-Torres L."/>
            <person name="Arahal R. D."/>
            <person name="Lucena T."/>
        </authorList>
    </citation>
    <scope>NUCLEOTIDE SEQUENCE</scope>
    <source>
        <strain evidence="2">AS29M-1</strain>
    </source>
</reference>
<keyword evidence="1" id="KW-0812">Transmembrane</keyword>
<accession>A0A916NIM5</accession>